<feature type="transmembrane region" description="Helical" evidence="8">
    <location>
        <begin position="45"/>
        <end position="65"/>
    </location>
</feature>
<evidence type="ECO:0000313" key="10">
    <source>
        <dbReference type="Proteomes" id="UP000217065"/>
    </source>
</evidence>
<sequence>MATPVRLAARAAFPATIPILAGFTFLGAAYGIYMTSLGFHPIFPILMSFFIFAGSIEFITANLLLMAFAPFQAFLLAIMVNARHLFYGLSMLDKYHSVGKKKFYLIFGMCDESFSINYTAKPDPSIDKGWFMFFVTLYNHMYWVGGSTLGALLGQFITFNTEGLLFVMTALFVVIFLENWLQEKRHTSALIGLVVSVLSLMVFGANQFVIPAMIGILVILIAFRKPLERREVKPL</sequence>
<evidence type="ECO:0000256" key="3">
    <source>
        <dbReference type="ARBA" id="ARBA00022448"/>
    </source>
</evidence>
<dbReference type="PANTHER" id="PTHR34979">
    <property type="entry name" value="INNER MEMBRANE PROTEIN YGAZ"/>
    <property type="match status" value="1"/>
</dbReference>
<dbReference type="Proteomes" id="UP000217065">
    <property type="component" value="Unassembled WGS sequence"/>
</dbReference>
<organism evidence="9 10">
    <name type="scientific">Tetzosporium hominis</name>
    <dbReference type="NCBI Taxonomy" id="2020506"/>
    <lineage>
        <taxon>Bacteria</taxon>
        <taxon>Bacillati</taxon>
        <taxon>Bacillota</taxon>
        <taxon>Bacilli</taxon>
        <taxon>Bacillales</taxon>
        <taxon>Caryophanaceae</taxon>
        <taxon>Tetzosporium</taxon>
    </lineage>
</organism>
<keyword evidence="7 8" id="KW-0472">Membrane</keyword>
<gene>
    <name evidence="9" type="ORF">CF394_07580</name>
</gene>
<protein>
    <submittedName>
        <fullName evidence="9">Branched-chain amino acid transporter AzlC</fullName>
    </submittedName>
</protein>
<evidence type="ECO:0000256" key="1">
    <source>
        <dbReference type="ARBA" id="ARBA00004651"/>
    </source>
</evidence>
<keyword evidence="5 8" id="KW-0812">Transmembrane</keyword>
<evidence type="ECO:0000256" key="4">
    <source>
        <dbReference type="ARBA" id="ARBA00022475"/>
    </source>
</evidence>
<dbReference type="GO" id="GO:0005886">
    <property type="term" value="C:plasma membrane"/>
    <property type="evidence" value="ECO:0007669"/>
    <property type="project" value="UniProtKB-SubCell"/>
</dbReference>
<dbReference type="Pfam" id="PF03591">
    <property type="entry name" value="AzlC"/>
    <property type="match status" value="1"/>
</dbReference>
<comment type="similarity">
    <text evidence="2">Belongs to the AzlC family.</text>
</comment>
<evidence type="ECO:0000256" key="8">
    <source>
        <dbReference type="SAM" id="Phobius"/>
    </source>
</evidence>
<keyword evidence="4" id="KW-1003">Cell membrane</keyword>
<dbReference type="OrthoDB" id="3181706at2"/>
<proteinExistence type="inferred from homology"/>
<dbReference type="GO" id="GO:1903785">
    <property type="term" value="P:L-valine transmembrane transport"/>
    <property type="evidence" value="ECO:0007669"/>
    <property type="project" value="TreeGrafter"/>
</dbReference>
<comment type="subcellular location">
    <subcellularLocation>
        <location evidence="1">Cell membrane</location>
        <topology evidence="1">Multi-pass membrane protein</topology>
    </subcellularLocation>
</comment>
<keyword evidence="10" id="KW-1185">Reference proteome</keyword>
<evidence type="ECO:0000256" key="7">
    <source>
        <dbReference type="ARBA" id="ARBA00023136"/>
    </source>
</evidence>
<evidence type="ECO:0000256" key="6">
    <source>
        <dbReference type="ARBA" id="ARBA00022989"/>
    </source>
</evidence>
<comment type="caution">
    <text evidence="9">The sequence shown here is derived from an EMBL/GenBank/DDBJ whole genome shotgun (WGS) entry which is preliminary data.</text>
</comment>
<name>A0A264W3B4_9BACL</name>
<evidence type="ECO:0000256" key="5">
    <source>
        <dbReference type="ARBA" id="ARBA00022692"/>
    </source>
</evidence>
<dbReference type="InterPro" id="IPR011606">
    <property type="entry name" value="Brnchd-chn_aa_trnsp_permease"/>
</dbReference>
<accession>A0A264W3B4</accession>
<feature type="transmembrane region" description="Helical" evidence="8">
    <location>
        <begin position="193"/>
        <end position="223"/>
    </location>
</feature>
<dbReference type="AlphaFoldDB" id="A0A264W3B4"/>
<dbReference type="PANTHER" id="PTHR34979:SF1">
    <property type="entry name" value="INNER MEMBRANE PROTEIN YGAZ"/>
    <property type="match status" value="1"/>
</dbReference>
<feature type="transmembrane region" description="Helical" evidence="8">
    <location>
        <begin position="12"/>
        <end position="33"/>
    </location>
</feature>
<feature type="transmembrane region" description="Helical" evidence="8">
    <location>
        <begin position="164"/>
        <end position="181"/>
    </location>
</feature>
<dbReference type="EMBL" id="NOKQ01000204">
    <property type="protein sequence ID" value="OZS78086.1"/>
    <property type="molecule type" value="Genomic_DNA"/>
</dbReference>
<evidence type="ECO:0000256" key="2">
    <source>
        <dbReference type="ARBA" id="ARBA00010735"/>
    </source>
</evidence>
<keyword evidence="3" id="KW-0813">Transport</keyword>
<reference evidence="9 10" key="1">
    <citation type="submission" date="2017-07" db="EMBL/GenBank/DDBJ databases">
        <title>Tetzosporium hominis gen.nov. sp.nov.</title>
        <authorList>
            <person name="Tetz G."/>
            <person name="Tetz V."/>
        </authorList>
    </citation>
    <scope>NUCLEOTIDE SEQUENCE [LARGE SCALE GENOMIC DNA]</scope>
    <source>
        <strain evidence="9 10">VT-49</strain>
    </source>
</reference>
<keyword evidence="6 8" id="KW-1133">Transmembrane helix</keyword>
<feature type="transmembrane region" description="Helical" evidence="8">
    <location>
        <begin position="140"/>
        <end position="157"/>
    </location>
</feature>
<dbReference type="RefSeq" id="WP_094942716.1">
    <property type="nucleotide sequence ID" value="NZ_NOKQ01000204.1"/>
</dbReference>
<evidence type="ECO:0000313" key="9">
    <source>
        <dbReference type="EMBL" id="OZS78086.1"/>
    </source>
</evidence>
<feature type="transmembrane region" description="Helical" evidence="8">
    <location>
        <begin position="71"/>
        <end position="91"/>
    </location>
</feature>